<gene>
    <name evidence="19" type="primary">pgsA_2</name>
    <name evidence="19" type="ORF">NF27_EY01820</name>
</gene>
<dbReference type="PIRSF" id="PIRSF000847">
    <property type="entry name" value="Phos_ph_gly_syn"/>
    <property type="match status" value="1"/>
</dbReference>
<evidence type="ECO:0000256" key="10">
    <source>
        <dbReference type="ARBA" id="ARBA00022989"/>
    </source>
</evidence>
<protein>
    <recommendedName>
        <fullName evidence="6 16">CDP-diacylglycerol--glycerol-3-phosphate 3-phosphatidyltransferase</fullName>
        <ecNumber evidence="5 16">2.7.8.5</ecNumber>
    </recommendedName>
</protein>
<evidence type="ECO:0000256" key="18">
    <source>
        <dbReference type="SAM" id="Phobius"/>
    </source>
</evidence>
<evidence type="ECO:0000256" key="16">
    <source>
        <dbReference type="NCBIfam" id="TIGR00560"/>
    </source>
</evidence>
<dbReference type="InterPro" id="IPR050324">
    <property type="entry name" value="CDP-alcohol_PTase-I"/>
</dbReference>
<dbReference type="InterPro" id="IPR000462">
    <property type="entry name" value="CDP-OH_P_trans"/>
</dbReference>
<evidence type="ECO:0000256" key="2">
    <source>
        <dbReference type="ARBA" id="ARBA00005042"/>
    </source>
</evidence>
<keyword evidence="10 18" id="KW-1133">Transmembrane helix</keyword>
<dbReference type="GO" id="GO:0016020">
    <property type="term" value="C:membrane"/>
    <property type="evidence" value="ECO:0007669"/>
    <property type="project" value="UniProtKB-SubCell"/>
</dbReference>
<accession>A0A0C1MYS2</accession>
<dbReference type="EMBL" id="JSWE01000124">
    <property type="protein sequence ID" value="KIE05086.1"/>
    <property type="molecule type" value="Genomic_DNA"/>
</dbReference>
<feature type="transmembrane region" description="Helical" evidence="18">
    <location>
        <begin position="159"/>
        <end position="176"/>
    </location>
</feature>
<keyword evidence="9 18" id="KW-0812">Transmembrane</keyword>
<comment type="similarity">
    <text evidence="4 17">Belongs to the CDP-alcohol phosphatidyltransferase class-I family.</text>
</comment>
<evidence type="ECO:0000313" key="20">
    <source>
        <dbReference type="Proteomes" id="UP000031258"/>
    </source>
</evidence>
<feature type="transmembrane region" description="Helical" evidence="18">
    <location>
        <begin position="37"/>
        <end position="57"/>
    </location>
</feature>
<keyword evidence="12 18" id="KW-0472">Membrane</keyword>
<dbReference type="EC" id="2.7.8.5" evidence="5 16"/>
<evidence type="ECO:0000256" key="9">
    <source>
        <dbReference type="ARBA" id="ARBA00022692"/>
    </source>
</evidence>
<comment type="caution">
    <text evidence="19">The sequence shown here is derived from an EMBL/GenBank/DDBJ whole genome shotgun (WGS) entry which is preliminary data.</text>
</comment>
<dbReference type="PATRIC" id="fig|86105.3.peg.1254"/>
<comment type="pathway">
    <text evidence="3">Lipid metabolism.</text>
</comment>
<dbReference type="PROSITE" id="PS00379">
    <property type="entry name" value="CDP_ALCOHOL_P_TRANSF"/>
    <property type="match status" value="1"/>
</dbReference>
<evidence type="ECO:0000256" key="5">
    <source>
        <dbReference type="ARBA" id="ARBA00013170"/>
    </source>
</evidence>
<keyword evidence="8 17" id="KW-0808">Transferase</keyword>
<keyword evidence="7" id="KW-0444">Lipid biosynthesis</keyword>
<dbReference type="PANTHER" id="PTHR14269:SF62">
    <property type="entry name" value="CDP-DIACYLGLYCEROL--GLYCEROL-3-PHOSPHATE 3-PHOSPHATIDYLTRANSFERASE 1, CHLOROPLASTIC"/>
    <property type="match status" value="1"/>
</dbReference>
<evidence type="ECO:0000256" key="13">
    <source>
        <dbReference type="ARBA" id="ARBA00023209"/>
    </source>
</evidence>
<evidence type="ECO:0000256" key="6">
    <source>
        <dbReference type="ARBA" id="ARBA00014944"/>
    </source>
</evidence>
<evidence type="ECO:0000256" key="15">
    <source>
        <dbReference type="ARBA" id="ARBA00048586"/>
    </source>
</evidence>
<keyword evidence="13" id="KW-0594">Phospholipid biosynthesis</keyword>
<comment type="subcellular location">
    <subcellularLocation>
        <location evidence="1">Membrane</location>
        <topology evidence="1">Multi-pass membrane protein</topology>
    </subcellularLocation>
</comment>
<organism evidence="19 20">
    <name type="scientific">Candidatus Jidaibacter acanthamoebae</name>
    <dbReference type="NCBI Taxonomy" id="86105"/>
    <lineage>
        <taxon>Bacteria</taxon>
        <taxon>Pseudomonadati</taxon>
        <taxon>Pseudomonadota</taxon>
        <taxon>Alphaproteobacteria</taxon>
        <taxon>Rickettsiales</taxon>
        <taxon>Candidatus Midichloriaceae</taxon>
        <taxon>Candidatus Jidaibacter</taxon>
    </lineage>
</organism>
<dbReference type="AlphaFoldDB" id="A0A0C1MYS2"/>
<evidence type="ECO:0000256" key="17">
    <source>
        <dbReference type="RuleBase" id="RU003750"/>
    </source>
</evidence>
<dbReference type="PANTHER" id="PTHR14269">
    <property type="entry name" value="CDP-DIACYLGLYCEROL--GLYCEROL-3-PHOSPHATE 3-PHOSPHATIDYLTRANSFERASE-RELATED"/>
    <property type="match status" value="1"/>
</dbReference>
<keyword evidence="14" id="KW-1208">Phospholipid metabolism</keyword>
<evidence type="ECO:0000256" key="1">
    <source>
        <dbReference type="ARBA" id="ARBA00004141"/>
    </source>
</evidence>
<evidence type="ECO:0000256" key="3">
    <source>
        <dbReference type="ARBA" id="ARBA00005189"/>
    </source>
</evidence>
<keyword evidence="20" id="KW-1185">Reference proteome</keyword>
<dbReference type="GO" id="GO:0008444">
    <property type="term" value="F:CDP-diacylglycerol-glycerol-3-phosphate 3-phosphatidyltransferase activity"/>
    <property type="evidence" value="ECO:0007669"/>
    <property type="project" value="UniProtKB-UniRule"/>
</dbReference>
<dbReference type="InterPro" id="IPR043130">
    <property type="entry name" value="CDP-OH_PTrfase_TM_dom"/>
</dbReference>
<reference evidence="19 20" key="1">
    <citation type="submission" date="2014-11" db="EMBL/GenBank/DDBJ databases">
        <title>A Rickettsiales Symbiont of Amoebae With Ancient Features.</title>
        <authorList>
            <person name="Schulz F."/>
            <person name="Martijn J."/>
            <person name="Wascher F."/>
            <person name="Kostanjsek R."/>
            <person name="Ettema T.J."/>
            <person name="Horn M."/>
        </authorList>
    </citation>
    <scope>NUCLEOTIDE SEQUENCE [LARGE SCALE GENOMIC DNA]</scope>
    <source>
        <strain evidence="19 20">UWC36</strain>
    </source>
</reference>
<dbReference type="InterPro" id="IPR004570">
    <property type="entry name" value="Phosphatidylglycerol_P_synth"/>
</dbReference>
<evidence type="ECO:0000256" key="7">
    <source>
        <dbReference type="ARBA" id="ARBA00022516"/>
    </source>
</evidence>
<proteinExistence type="inferred from homology"/>
<evidence type="ECO:0000256" key="8">
    <source>
        <dbReference type="ARBA" id="ARBA00022679"/>
    </source>
</evidence>
<feature type="transmembrane region" description="Helical" evidence="18">
    <location>
        <begin position="12"/>
        <end position="30"/>
    </location>
</feature>
<dbReference type="Gene3D" id="1.20.120.1760">
    <property type="match status" value="1"/>
</dbReference>
<evidence type="ECO:0000256" key="12">
    <source>
        <dbReference type="ARBA" id="ARBA00023136"/>
    </source>
</evidence>
<dbReference type="InterPro" id="IPR048254">
    <property type="entry name" value="CDP_ALCOHOL_P_TRANSF_CS"/>
</dbReference>
<dbReference type="Pfam" id="PF01066">
    <property type="entry name" value="CDP-OH_P_transf"/>
    <property type="match status" value="1"/>
</dbReference>
<keyword evidence="11" id="KW-0443">Lipid metabolism</keyword>
<comment type="catalytic activity">
    <reaction evidence="15">
        <text>a CDP-1,2-diacyl-sn-glycerol + sn-glycerol 3-phosphate = a 1,2-diacyl-sn-glycero-3-phospho-(1'-sn-glycero-3'-phosphate) + CMP + H(+)</text>
        <dbReference type="Rhea" id="RHEA:12593"/>
        <dbReference type="ChEBI" id="CHEBI:15378"/>
        <dbReference type="ChEBI" id="CHEBI:57597"/>
        <dbReference type="ChEBI" id="CHEBI:58332"/>
        <dbReference type="ChEBI" id="CHEBI:60110"/>
        <dbReference type="ChEBI" id="CHEBI:60377"/>
        <dbReference type="EC" id="2.7.8.5"/>
    </reaction>
</comment>
<evidence type="ECO:0000256" key="4">
    <source>
        <dbReference type="ARBA" id="ARBA00010441"/>
    </source>
</evidence>
<evidence type="ECO:0000256" key="11">
    <source>
        <dbReference type="ARBA" id="ARBA00023098"/>
    </source>
</evidence>
<name>A0A0C1MYS2_9RICK</name>
<evidence type="ECO:0000256" key="14">
    <source>
        <dbReference type="ARBA" id="ARBA00023264"/>
    </source>
</evidence>
<dbReference type="Proteomes" id="UP000031258">
    <property type="component" value="Unassembled WGS sequence"/>
</dbReference>
<evidence type="ECO:0000313" key="19">
    <source>
        <dbReference type="EMBL" id="KIE05086.1"/>
    </source>
</evidence>
<sequence>MLGFMLKELPNFLTVLRILLIPVLVLSFYLEGKLSHYIAASIFIFASITDFFDGYLARVLKAQSNFGKMLDPIADKLLVASTLMMLVHFGHAPVIPTIAILCREILVSGLREYLAEFKVSIPVSKLGKVKTAVQMAAIIILLLGNKVLPIPYLDRIGEIALWVAAVLTLITGYAYWKERFKYI</sequence>
<dbReference type="NCBIfam" id="TIGR00560">
    <property type="entry name" value="pgsA"/>
    <property type="match status" value="1"/>
</dbReference>
<dbReference type="GO" id="GO:0046474">
    <property type="term" value="P:glycerophospholipid biosynthetic process"/>
    <property type="evidence" value="ECO:0007669"/>
    <property type="project" value="TreeGrafter"/>
</dbReference>
<comment type="pathway">
    <text evidence="2">Phospholipid metabolism; phosphatidylglycerol biosynthesis; phosphatidylglycerol from CDP-diacylglycerol: step 1/2.</text>
</comment>
<dbReference type="STRING" id="86105.NF27_EY01820"/>
<feature type="transmembrane region" description="Helical" evidence="18">
    <location>
        <begin position="77"/>
        <end position="102"/>
    </location>
</feature>